<dbReference type="AlphaFoldDB" id="W5MMW0"/>
<evidence type="ECO:0000259" key="7">
    <source>
        <dbReference type="PROSITE" id="PS51819"/>
    </source>
</evidence>
<evidence type="ECO:0000256" key="4">
    <source>
        <dbReference type="ARBA" id="ARBA00022737"/>
    </source>
</evidence>
<reference evidence="9" key="1">
    <citation type="submission" date="2011-12" db="EMBL/GenBank/DDBJ databases">
        <title>The Draft Genome of Lepisosteus oculatus.</title>
        <authorList>
            <consortium name="The Broad Institute Genome Assembly &amp; Analysis Group"/>
            <consortium name="Computational R&amp;D Group"/>
            <consortium name="and Sequencing Platform"/>
            <person name="Di Palma F."/>
            <person name="Alfoldi J."/>
            <person name="Johnson J."/>
            <person name="Berlin A."/>
            <person name="Gnerre S."/>
            <person name="Jaffe D."/>
            <person name="MacCallum I."/>
            <person name="Young S."/>
            <person name="Walker B.J."/>
            <person name="Lander E.S."/>
            <person name="Lindblad-Toh K."/>
        </authorList>
    </citation>
    <scope>NUCLEOTIDE SEQUENCE [LARGE SCALE GENOMIC DNA]</scope>
</reference>
<dbReference type="InParanoid" id="W5MMW0"/>
<dbReference type="CDD" id="cd08342">
    <property type="entry name" value="HPPD_N_like"/>
    <property type="match status" value="1"/>
</dbReference>
<evidence type="ECO:0000256" key="2">
    <source>
        <dbReference type="ARBA" id="ARBA00005877"/>
    </source>
</evidence>
<dbReference type="InterPro" id="IPR037523">
    <property type="entry name" value="VOC_core"/>
</dbReference>
<protein>
    <submittedName>
        <fullName evidence="8">4-hydroxyphenylpyruvate dioxygenase-like</fullName>
    </submittedName>
</protein>
<sequence length="494" mass="54934">PVGGFSAASSSAGRPTRPPPSRSSQATPATASLVAPRCRSEDDKQNTKHTHNARVYPVLCPLCSGCPSTLGQVTTLARLTEKSRQLALRKGSAVFIVNERLNQPSEGEETNGQTRSVLPQSGAKEKIRVFTLDHGSIRNQTRSEFLYDVQPSYVVDTACNVCFEVEDVESSNRRLSEQGCDVLVPPTVVEDDQGFVTYAVIKSVVGNVCHTLIDRSKYEGQFLPGFQEVQNSSPVDGHDSKITHFDHITYACPRRSSVEIIRWYEKHFGFHSFFINRNEDAEEGYVLDQNGIGLRLRGMQYWKCNRAGMKPSSTDMKEPDCKFVLAESLPQEGRNQVDSFLEQHSGPGIAHVGLYTQDIVSTAHTLAKAGVHFFSPPPAYYSEVEKQQEIVEAGYDPQLLSQYGILLDTELCEDPSDPNSLCQDTANKNKRYLLQVFTKPIFAKDTFYLELIERKGASGFGEGNIRALWRSMQTYMDSEGRGEQKNPGPTTVQN</sequence>
<evidence type="ECO:0000313" key="8">
    <source>
        <dbReference type="Ensembl" id="ENSLOCP00000009719.1"/>
    </source>
</evidence>
<dbReference type="PANTHER" id="PTHR11959">
    <property type="entry name" value="4-HYDROXYPHENYLPYRUVATE DIOXYGENASE"/>
    <property type="match status" value="1"/>
</dbReference>
<dbReference type="GO" id="GO:0046872">
    <property type="term" value="F:metal ion binding"/>
    <property type="evidence" value="ECO:0007669"/>
    <property type="project" value="UniProtKB-KW"/>
</dbReference>
<dbReference type="EMBL" id="AHAT01004034">
    <property type="status" value="NOT_ANNOTATED_CDS"/>
    <property type="molecule type" value="Genomic_DNA"/>
</dbReference>
<evidence type="ECO:0000256" key="1">
    <source>
        <dbReference type="ARBA" id="ARBA00001962"/>
    </source>
</evidence>
<dbReference type="OMA" id="ILNTEHY"/>
<dbReference type="Proteomes" id="UP000018468">
    <property type="component" value="Linkage group LG5"/>
</dbReference>
<name>W5MMW0_LEPOC</name>
<proteinExistence type="inferred from homology"/>
<dbReference type="GeneTree" id="ENSGT00530000063474"/>
<dbReference type="PANTHER" id="PTHR11959:SF10">
    <property type="entry name" value="4-HYDROXYPHENYLPYRUVATE DIOXYGENASE-LIKE PROTEIN"/>
    <property type="match status" value="1"/>
</dbReference>
<dbReference type="eggNOG" id="KOG0638">
    <property type="taxonomic scope" value="Eukaryota"/>
</dbReference>
<organism evidence="8 9">
    <name type="scientific">Lepisosteus oculatus</name>
    <name type="common">Spotted gar</name>
    <dbReference type="NCBI Taxonomy" id="7918"/>
    <lineage>
        <taxon>Eukaryota</taxon>
        <taxon>Metazoa</taxon>
        <taxon>Chordata</taxon>
        <taxon>Craniata</taxon>
        <taxon>Vertebrata</taxon>
        <taxon>Euteleostomi</taxon>
        <taxon>Actinopterygii</taxon>
        <taxon>Neopterygii</taxon>
        <taxon>Holostei</taxon>
        <taxon>Semionotiformes</taxon>
        <taxon>Lepisosteidae</taxon>
        <taxon>Lepisosteus</taxon>
    </lineage>
</organism>
<dbReference type="InterPro" id="IPR041735">
    <property type="entry name" value="4OHPhenylPyrv_dOase_C"/>
</dbReference>
<keyword evidence="3" id="KW-0479">Metal-binding</keyword>
<reference evidence="8" key="2">
    <citation type="submission" date="2025-08" db="UniProtKB">
        <authorList>
            <consortium name="Ensembl"/>
        </authorList>
    </citation>
    <scope>IDENTIFICATION</scope>
</reference>
<keyword evidence="4" id="KW-0677">Repeat</keyword>
<keyword evidence="9" id="KW-1185">Reference proteome</keyword>
<dbReference type="GO" id="GO:0003868">
    <property type="term" value="F:4-hydroxyphenylpyruvate dioxygenase activity"/>
    <property type="evidence" value="ECO:0007669"/>
    <property type="project" value="InterPro"/>
</dbReference>
<evidence type="ECO:0000313" key="9">
    <source>
        <dbReference type="Proteomes" id="UP000018468"/>
    </source>
</evidence>
<comment type="similarity">
    <text evidence="2">Belongs to the 4HPPD family.</text>
</comment>
<dbReference type="PROSITE" id="PS51819">
    <property type="entry name" value="VOC"/>
    <property type="match status" value="1"/>
</dbReference>
<dbReference type="InterPro" id="IPR029068">
    <property type="entry name" value="Glyas_Bleomycin-R_OHBP_Dase"/>
</dbReference>
<feature type="domain" description="VOC" evidence="7">
    <location>
        <begin position="244"/>
        <end position="410"/>
    </location>
</feature>
<feature type="region of interest" description="Disordered" evidence="6">
    <location>
        <begin position="1"/>
        <end position="50"/>
    </location>
</feature>
<comment type="cofactor">
    <cofactor evidence="1">
        <name>Fe cation</name>
        <dbReference type="ChEBI" id="CHEBI:24875"/>
    </cofactor>
</comment>
<dbReference type="STRING" id="7918.ENSLOCP00000009719"/>
<evidence type="ECO:0000256" key="6">
    <source>
        <dbReference type="SAM" id="MobiDB-lite"/>
    </source>
</evidence>
<dbReference type="InterPro" id="IPR005956">
    <property type="entry name" value="4OHPhenylPyrv_dOase"/>
</dbReference>
<dbReference type="CDD" id="cd07250">
    <property type="entry name" value="HPPD_C_like"/>
    <property type="match status" value="1"/>
</dbReference>
<dbReference type="InterPro" id="IPR041736">
    <property type="entry name" value="4OHPhenylPyrv_dOase_N"/>
</dbReference>
<dbReference type="SUPFAM" id="SSF54593">
    <property type="entry name" value="Glyoxalase/Bleomycin resistance protein/Dihydroxybiphenyl dioxygenase"/>
    <property type="match status" value="1"/>
</dbReference>
<feature type="compositionally biased region" description="Low complexity" evidence="6">
    <location>
        <begin position="1"/>
        <end position="15"/>
    </location>
</feature>
<dbReference type="Ensembl" id="ENSLOCT00000009730.1">
    <property type="protein sequence ID" value="ENSLOCP00000009719.1"/>
    <property type="gene ID" value="ENSLOCG00000008001.1"/>
</dbReference>
<evidence type="ECO:0000256" key="5">
    <source>
        <dbReference type="ARBA" id="ARBA00023004"/>
    </source>
</evidence>
<dbReference type="HOGENOM" id="CLU_034004_2_0_1"/>
<dbReference type="Bgee" id="ENSLOCG00000008001">
    <property type="expression patterns" value="Expressed in heart and 13 other cell types or tissues"/>
</dbReference>
<dbReference type="GO" id="GO:0009072">
    <property type="term" value="P:aromatic amino acid metabolic process"/>
    <property type="evidence" value="ECO:0007669"/>
    <property type="project" value="InterPro"/>
</dbReference>
<keyword evidence="5" id="KW-0408">Iron</keyword>
<dbReference type="Gene3D" id="3.10.180.10">
    <property type="entry name" value="2,3-Dihydroxybiphenyl 1,2-Dioxygenase, domain 1"/>
    <property type="match status" value="2"/>
</dbReference>
<reference evidence="8" key="3">
    <citation type="submission" date="2025-09" db="UniProtKB">
        <authorList>
            <consortium name="Ensembl"/>
        </authorList>
    </citation>
    <scope>IDENTIFICATION</scope>
</reference>
<accession>W5MMW0</accession>
<evidence type="ECO:0000256" key="3">
    <source>
        <dbReference type="ARBA" id="ARBA00022723"/>
    </source>
</evidence>
<feature type="compositionally biased region" description="Low complexity" evidence="6">
    <location>
        <begin position="22"/>
        <end position="32"/>
    </location>
</feature>